<dbReference type="PROSITE" id="PS50927">
    <property type="entry name" value="BULB_LECTIN"/>
    <property type="match status" value="1"/>
</dbReference>
<dbReference type="CDD" id="cd00028">
    <property type="entry name" value="B_lectin"/>
    <property type="match status" value="1"/>
</dbReference>
<feature type="domain" description="Apple" evidence="14">
    <location>
        <begin position="350"/>
        <end position="434"/>
    </location>
</feature>
<dbReference type="InterPro" id="IPR001480">
    <property type="entry name" value="Bulb-type_lectin_dom"/>
</dbReference>
<dbReference type="GO" id="GO:0048544">
    <property type="term" value="P:recognition of pollen"/>
    <property type="evidence" value="ECO:0007669"/>
    <property type="project" value="InterPro"/>
</dbReference>
<comment type="similarity">
    <text evidence="9">Belongs to the protein kinase superfamily. Ser/Thr protein kinase family.</text>
</comment>
<dbReference type="PROSITE" id="PS50011">
    <property type="entry name" value="PROTEIN_KINASE_DOM"/>
    <property type="match status" value="1"/>
</dbReference>
<dbReference type="SUPFAM" id="SSF51110">
    <property type="entry name" value="alpha-D-mannose-specific plant lectins"/>
    <property type="match status" value="1"/>
</dbReference>
<evidence type="ECO:0000256" key="11">
    <source>
        <dbReference type="SAM" id="Phobius"/>
    </source>
</evidence>
<evidence type="ECO:0000256" key="3">
    <source>
        <dbReference type="ARBA" id="ARBA00022729"/>
    </source>
</evidence>
<dbReference type="PIRSF" id="PIRSF000641">
    <property type="entry name" value="SRK"/>
    <property type="match status" value="1"/>
</dbReference>
<evidence type="ECO:0000256" key="10">
    <source>
        <dbReference type="PROSITE-ProRule" id="PRU10141"/>
    </source>
</evidence>
<dbReference type="InterPro" id="IPR001245">
    <property type="entry name" value="Ser-Thr/Tyr_kinase_cat_dom"/>
</dbReference>
<dbReference type="Proteomes" id="UP001370490">
    <property type="component" value="Unassembled WGS sequence"/>
</dbReference>
<dbReference type="Pfam" id="PF00954">
    <property type="entry name" value="S_locus_glycop"/>
    <property type="match status" value="1"/>
</dbReference>
<dbReference type="InterPro" id="IPR000719">
    <property type="entry name" value="Prot_kinase_dom"/>
</dbReference>
<keyword evidence="16" id="KW-1185">Reference proteome</keyword>
<evidence type="ECO:0000256" key="7">
    <source>
        <dbReference type="ARBA" id="ARBA00023157"/>
    </source>
</evidence>
<keyword evidence="6 9" id="KW-0067">ATP-binding</keyword>
<keyword evidence="7" id="KW-1015">Disulfide bond</keyword>
<dbReference type="SMART" id="SM00108">
    <property type="entry name" value="B_lectin"/>
    <property type="match status" value="1"/>
</dbReference>
<dbReference type="EMBL" id="JBAMMX010000001">
    <property type="protein sequence ID" value="KAK6946795.1"/>
    <property type="molecule type" value="Genomic_DNA"/>
</dbReference>
<dbReference type="InterPro" id="IPR011009">
    <property type="entry name" value="Kinase-like_dom_sf"/>
</dbReference>
<evidence type="ECO:0000256" key="9">
    <source>
        <dbReference type="PIRNR" id="PIRNR000641"/>
    </source>
</evidence>
<dbReference type="GO" id="GO:0005524">
    <property type="term" value="F:ATP binding"/>
    <property type="evidence" value="ECO:0007669"/>
    <property type="project" value="UniProtKB-UniRule"/>
</dbReference>
<dbReference type="Gene3D" id="2.90.10.10">
    <property type="entry name" value="Bulb-type lectin domain"/>
    <property type="match status" value="1"/>
</dbReference>
<keyword evidence="5 9" id="KW-0418">Kinase</keyword>
<keyword evidence="3" id="KW-0732">Signal</keyword>
<comment type="caution">
    <text evidence="15">The sequence shown here is derived from an EMBL/GenBank/DDBJ whole genome shotgun (WGS) entry which is preliminary data.</text>
</comment>
<dbReference type="FunFam" id="3.30.200.20:FF:000951">
    <property type="entry name" value="Uncharacterized protein"/>
    <property type="match status" value="1"/>
</dbReference>
<dbReference type="SMART" id="SM00473">
    <property type="entry name" value="PAN_AP"/>
    <property type="match status" value="1"/>
</dbReference>
<dbReference type="Pfam" id="PF08276">
    <property type="entry name" value="PAN_2"/>
    <property type="match status" value="1"/>
</dbReference>
<dbReference type="Pfam" id="PF01453">
    <property type="entry name" value="B_lectin"/>
    <property type="match status" value="1"/>
</dbReference>
<feature type="transmembrane region" description="Helical" evidence="11">
    <location>
        <begin position="446"/>
        <end position="467"/>
    </location>
</feature>
<evidence type="ECO:0000256" key="5">
    <source>
        <dbReference type="ARBA" id="ARBA00022777"/>
    </source>
</evidence>
<dbReference type="Gene3D" id="3.30.200.20">
    <property type="entry name" value="Phosphorylase Kinase, domain 1"/>
    <property type="match status" value="1"/>
</dbReference>
<keyword evidence="8" id="KW-0325">Glycoprotein</keyword>
<dbReference type="InterPro" id="IPR000858">
    <property type="entry name" value="S_locus_glycoprot_dom"/>
</dbReference>
<dbReference type="InterPro" id="IPR036426">
    <property type="entry name" value="Bulb-type_lectin_dom_sf"/>
</dbReference>
<evidence type="ECO:0000259" key="14">
    <source>
        <dbReference type="PROSITE" id="PS50948"/>
    </source>
</evidence>
<evidence type="ECO:0000313" key="16">
    <source>
        <dbReference type="Proteomes" id="UP001370490"/>
    </source>
</evidence>
<keyword evidence="11" id="KW-0472">Membrane</keyword>
<dbReference type="EC" id="2.7.11.1" evidence="9"/>
<keyword evidence="11" id="KW-1133">Transmembrane helix</keyword>
<feature type="binding site" evidence="10">
    <location>
        <position position="565"/>
    </location>
    <ligand>
        <name>ATP</name>
        <dbReference type="ChEBI" id="CHEBI:30616"/>
    </ligand>
</feature>
<dbReference type="AlphaFoldDB" id="A0AAN8W7S1"/>
<feature type="domain" description="Bulb-type lectin" evidence="13">
    <location>
        <begin position="47"/>
        <end position="165"/>
    </location>
</feature>
<proteinExistence type="inferred from homology"/>
<evidence type="ECO:0000256" key="6">
    <source>
        <dbReference type="ARBA" id="ARBA00022840"/>
    </source>
</evidence>
<dbReference type="InterPro" id="IPR017441">
    <property type="entry name" value="Protein_kinase_ATP_BS"/>
</dbReference>
<keyword evidence="1 9" id="KW-0723">Serine/threonine-protein kinase</keyword>
<organism evidence="15 16">
    <name type="scientific">Dillenia turbinata</name>
    <dbReference type="NCBI Taxonomy" id="194707"/>
    <lineage>
        <taxon>Eukaryota</taxon>
        <taxon>Viridiplantae</taxon>
        <taxon>Streptophyta</taxon>
        <taxon>Embryophyta</taxon>
        <taxon>Tracheophyta</taxon>
        <taxon>Spermatophyta</taxon>
        <taxon>Magnoliopsida</taxon>
        <taxon>eudicotyledons</taxon>
        <taxon>Gunneridae</taxon>
        <taxon>Pentapetalae</taxon>
        <taxon>Dilleniales</taxon>
        <taxon>Dilleniaceae</taxon>
        <taxon>Dillenia</taxon>
    </lineage>
</organism>
<dbReference type="InterPro" id="IPR024171">
    <property type="entry name" value="SRK-like_kinase"/>
</dbReference>
<dbReference type="PROSITE" id="PS00107">
    <property type="entry name" value="PROTEIN_KINASE_ATP"/>
    <property type="match status" value="1"/>
</dbReference>
<feature type="domain" description="Protein kinase" evidence="12">
    <location>
        <begin position="537"/>
        <end position="771"/>
    </location>
</feature>
<dbReference type="Gene3D" id="1.10.510.10">
    <property type="entry name" value="Transferase(Phosphotransferase) domain 1"/>
    <property type="match status" value="1"/>
</dbReference>
<dbReference type="PANTHER" id="PTHR32444">
    <property type="entry name" value="BULB-TYPE LECTIN DOMAIN-CONTAINING PROTEIN"/>
    <property type="match status" value="1"/>
</dbReference>
<keyword evidence="4 9" id="KW-0547">Nucleotide-binding</keyword>
<evidence type="ECO:0000256" key="2">
    <source>
        <dbReference type="ARBA" id="ARBA00022679"/>
    </source>
</evidence>
<keyword evidence="2 9" id="KW-0808">Transferase</keyword>
<dbReference type="InterPro" id="IPR003609">
    <property type="entry name" value="Pan_app"/>
</dbReference>
<gene>
    <name evidence="15" type="ORF">RJ641_000268</name>
</gene>
<dbReference type="GO" id="GO:0004674">
    <property type="term" value="F:protein serine/threonine kinase activity"/>
    <property type="evidence" value="ECO:0007669"/>
    <property type="project" value="UniProtKB-KW"/>
</dbReference>
<dbReference type="CDD" id="cd01098">
    <property type="entry name" value="PAN_AP_plant"/>
    <property type="match status" value="1"/>
</dbReference>
<evidence type="ECO:0000256" key="8">
    <source>
        <dbReference type="ARBA" id="ARBA00023180"/>
    </source>
</evidence>
<name>A0AAN8W7S1_9MAGN</name>
<sequence>MEIILDCGGTSQVILCLLLEPICRNTLLLLSCFFPRAFIWISLLPLLIHFQVVSCSRTWNTIVSAGDVFELGFFSTGSSYYVGIWFKQVPKEKQSPVWVANRDDPCKSSSVLKIEADGNLGISDDKLFYKVTNVSSKGNTSVRLLDSGNLILLDSNSQRLWQSFHHPTDTLIQGMKLGYNKQTGETWSLLSWKNDADPGSGSYSLQPDPNQTSQFFIMQGSTIYWTSGTWKGKFFSQIPEMRSNYLFNFSYVDNDYERYLIDFMYDNSTISKAFMDMSGHVRGMIWLNMSQEWESLWIQPRQDCDVYARCGSFGRTSFPNVDARKVLNLVLHKIGTISIHLVDVKTPLQCENTTANQKEDMFEELSSVLYPVVSQDLVIWSAENCKQACLNSCSCSAYAYNGSGGCSIWSGSFFNLQQLSNANTYGNTIYVRLAASEFSVSRARKLFWVIVLVPALSLVLLLVVCSISKQCMKKLNQNGGVQTSREVQDLLLLDLGISILGTDKKFATGDPVEEDRNKDPALLFFSFASIAAATDNFSLENKLGQGGFGHVYKGKTLNGHEIAVKRLSRRSGQGLEELKNEAMVIAKLQHRNLVRLLGCCLEFDEKILIYEYMPNKSLDLFLFDPSKRSLLDWQVRVHIIDGIAQGLLYLHQYSPQRFEGHGYVSPEYALEGVFSVKSDVFSFGVLLLEILSGKRNAETIYNMHEVQKLLNAGRPVVSSDVNGANVLKLGLTGHELYRSGLAIYAEAGMGLMTCSMASLPIVIISSSNVEN</sequence>
<reference evidence="15 16" key="1">
    <citation type="submission" date="2023-12" db="EMBL/GenBank/DDBJ databases">
        <title>A high-quality genome assembly for Dillenia turbinata (Dilleniales).</title>
        <authorList>
            <person name="Chanderbali A."/>
        </authorList>
    </citation>
    <scope>NUCLEOTIDE SEQUENCE [LARGE SCALE GENOMIC DNA]</scope>
    <source>
        <strain evidence="15">LSX21</strain>
        <tissue evidence="15">Leaf</tissue>
    </source>
</reference>
<comment type="catalytic activity">
    <reaction evidence="9">
        <text>L-seryl-[protein] + ATP = O-phospho-L-seryl-[protein] + ADP + H(+)</text>
        <dbReference type="Rhea" id="RHEA:17989"/>
        <dbReference type="Rhea" id="RHEA-COMP:9863"/>
        <dbReference type="Rhea" id="RHEA-COMP:11604"/>
        <dbReference type="ChEBI" id="CHEBI:15378"/>
        <dbReference type="ChEBI" id="CHEBI:29999"/>
        <dbReference type="ChEBI" id="CHEBI:30616"/>
        <dbReference type="ChEBI" id="CHEBI:83421"/>
        <dbReference type="ChEBI" id="CHEBI:456216"/>
        <dbReference type="EC" id="2.7.11.1"/>
    </reaction>
</comment>
<dbReference type="PROSITE" id="PS50948">
    <property type="entry name" value="PAN"/>
    <property type="match status" value="1"/>
</dbReference>
<dbReference type="Pfam" id="PF07714">
    <property type="entry name" value="PK_Tyr_Ser-Thr"/>
    <property type="match status" value="2"/>
</dbReference>
<dbReference type="SUPFAM" id="SSF56112">
    <property type="entry name" value="Protein kinase-like (PK-like)"/>
    <property type="match status" value="1"/>
</dbReference>
<evidence type="ECO:0000313" key="15">
    <source>
        <dbReference type="EMBL" id="KAK6946795.1"/>
    </source>
</evidence>
<dbReference type="PANTHER" id="PTHR32444:SF247">
    <property type="entry name" value="OS01G0958200 PROTEIN"/>
    <property type="match status" value="1"/>
</dbReference>
<protein>
    <recommendedName>
        <fullName evidence="9">Receptor-like serine/threonine-protein kinase</fullName>
        <ecNumber evidence="9">2.7.11.1</ecNumber>
    </recommendedName>
</protein>
<accession>A0AAN8W7S1</accession>
<evidence type="ECO:0000256" key="4">
    <source>
        <dbReference type="ARBA" id="ARBA00022741"/>
    </source>
</evidence>
<evidence type="ECO:0000259" key="12">
    <source>
        <dbReference type="PROSITE" id="PS50011"/>
    </source>
</evidence>
<comment type="catalytic activity">
    <reaction evidence="9">
        <text>L-threonyl-[protein] + ATP = O-phospho-L-threonyl-[protein] + ADP + H(+)</text>
        <dbReference type="Rhea" id="RHEA:46608"/>
        <dbReference type="Rhea" id="RHEA-COMP:11060"/>
        <dbReference type="Rhea" id="RHEA-COMP:11605"/>
        <dbReference type="ChEBI" id="CHEBI:15378"/>
        <dbReference type="ChEBI" id="CHEBI:30013"/>
        <dbReference type="ChEBI" id="CHEBI:30616"/>
        <dbReference type="ChEBI" id="CHEBI:61977"/>
        <dbReference type="ChEBI" id="CHEBI:456216"/>
        <dbReference type="EC" id="2.7.11.1"/>
    </reaction>
</comment>
<evidence type="ECO:0000259" key="13">
    <source>
        <dbReference type="PROSITE" id="PS50927"/>
    </source>
</evidence>
<keyword evidence="11" id="KW-0812">Transmembrane</keyword>
<evidence type="ECO:0000256" key="1">
    <source>
        <dbReference type="ARBA" id="ARBA00022527"/>
    </source>
</evidence>